<evidence type="ECO:0000259" key="13">
    <source>
        <dbReference type="PROSITE" id="PS50991"/>
    </source>
</evidence>
<protein>
    <recommendedName>
        <fullName evidence="4 12">2-isopropylmalate synthase</fullName>
        <ecNumber evidence="3 12">2.3.3.13</ecNumber>
    </recommendedName>
    <alternativeName>
        <fullName evidence="12">Alpha-IPM synthase</fullName>
    </alternativeName>
    <alternativeName>
        <fullName evidence="12">Alpha-isopropylmalate synthase</fullName>
    </alternativeName>
</protein>
<dbReference type="NCBIfam" id="TIGR00973">
    <property type="entry name" value="leuA_bact"/>
    <property type="match status" value="1"/>
</dbReference>
<dbReference type="SMART" id="SM00917">
    <property type="entry name" value="LeuA_dimer"/>
    <property type="match status" value="1"/>
</dbReference>
<dbReference type="OrthoDB" id="9804858at2"/>
<dbReference type="GO" id="GO:0003985">
    <property type="term" value="F:acetyl-CoA C-acetyltransferase activity"/>
    <property type="evidence" value="ECO:0007669"/>
    <property type="project" value="UniProtKB-UniRule"/>
</dbReference>
<dbReference type="RefSeq" id="WP_099082283.1">
    <property type="nucleotide sequence ID" value="NZ_AWQQ01000024.1"/>
</dbReference>
<evidence type="ECO:0000256" key="4">
    <source>
        <dbReference type="ARBA" id="ARBA00018198"/>
    </source>
</evidence>
<dbReference type="PROSITE" id="PS50991">
    <property type="entry name" value="PYR_CT"/>
    <property type="match status" value="1"/>
</dbReference>
<reference evidence="14 15" key="1">
    <citation type="submission" date="2013-09" db="EMBL/GenBank/DDBJ databases">
        <title>Biodegradation of hydrocarbons in the deep terrestrial subsurface : characterization of a microbial consortium composed of two Desulfotomaculum species originating from a deep geological formation.</title>
        <authorList>
            <person name="Aullo T."/>
            <person name="Berlendis S."/>
            <person name="Lascourreges J.-F."/>
            <person name="Dessort D."/>
            <person name="Saint-Laurent S."/>
            <person name="Schraauwers B."/>
            <person name="Mas J."/>
            <person name="Magot M."/>
            <person name="Ranchou-Peyruse A."/>
        </authorList>
    </citation>
    <scope>NUCLEOTIDE SEQUENCE [LARGE SCALE GENOMIC DNA]</scope>
    <source>
        <strain evidence="14 15">Bs107</strain>
    </source>
</reference>
<dbReference type="CDD" id="cd07940">
    <property type="entry name" value="DRE_TIM_IPMS"/>
    <property type="match status" value="1"/>
</dbReference>
<dbReference type="Gene3D" id="1.10.238.260">
    <property type="match status" value="1"/>
</dbReference>
<comment type="subunit">
    <text evidence="12">Homodimer.</text>
</comment>
<dbReference type="InterPro" id="IPR000891">
    <property type="entry name" value="PYR_CT"/>
</dbReference>
<dbReference type="GO" id="GO:0009098">
    <property type="term" value="P:L-leucine biosynthetic process"/>
    <property type="evidence" value="ECO:0007669"/>
    <property type="project" value="UniProtKB-UniRule"/>
</dbReference>
<evidence type="ECO:0000256" key="1">
    <source>
        <dbReference type="ARBA" id="ARBA00004689"/>
    </source>
</evidence>
<comment type="cofactor">
    <cofactor evidence="12">
        <name>Mn(2+)</name>
        <dbReference type="ChEBI" id="CHEBI:29035"/>
    </cofactor>
</comment>
<dbReference type="InterPro" id="IPR013709">
    <property type="entry name" value="2-isopropylmalate_synth_dimer"/>
</dbReference>
<dbReference type="GO" id="GO:0005737">
    <property type="term" value="C:cytoplasm"/>
    <property type="evidence" value="ECO:0007669"/>
    <property type="project" value="UniProtKB-UniRule"/>
</dbReference>
<evidence type="ECO:0000256" key="11">
    <source>
        <dbReference type="ARBA" id="ARBA00023304"/>
    </source>
</evidence>
<feature type="binding site" evidence="12">
    <location>
        <position position="204"/>
    </location>
    <ligand>
        <name>Mn(2+)</name>
        <dbReference type="ChEBI" id="CHEBI:29035"/>
    </ligand>
</feature>
<dbReference type="NCBIfam" id="NF002087">
    <property type="entry name" value="PRK00915.1-4"/>
    <property type="match status" value="1"/>
</dbReference>
<sequence length="505" mass="54807">MSNRVYIFDTTLRDGEQSPGVSLNINEKLQIARQLARLGVDIIEAGFPITSPGDFAAVQAVVREVRGVTIAGLARANLKDIDVAWEALRDAEQARIHTFIATSDIHLKYKLRKDRDQVVEAAVAAVKHAKKYTSDVEFSAEDASRSDVDYLARVFGEVIKAGATVINIPDTVGYAMPEEYALFIKQVMERTPGIEKAVVSVHCHDDLGLAVANSLAAVGAGARQVEGTVNGIGERAGNAALEEVVMGLYTRKDRYGLTTGFNTREIYRTSRLVSSLTGMPVQPNKAVVGKNAFAHESGIHQDGVLKERTTYEIMNPEMLGIAASNLVLGKHSGRHAFRDRLAELGYNLTDEELNLAFTRFKSLADKKKEITDQDLQAMVEDEIRQIPDTYTLEYFHISSGTTVVPTATVGLRAGEERKEDAACGDGPVDAIYNTVDKITGISCTLVNYAINAITGGKDALGDVTVKLKCEGSEKVYIGRGVSTDILEASAKAYVNAVNKLMYDIG</sequence>
<keyword evidence="14" id="KW-0012">Acyltransferase</keyword>
<dbReference type="FunFam" id="3.20.20.70:FF:000010">
    <property type="entry name" value="2-isopropylmalate synthase"/>
    <property type="match status" value="1"/>
</dbReference>
<dbReference type="PROSITE" id="PS00816">
    <property type="entry name" value="AIPM_HOMOCIT_SYNTH_2"/>
    <property type="match status" value="1"/>
</dbReference>
<evidence type="ECO:0000256" key="7">
    <source>
        <dbReference type="ARBA" id="ARBA00022605"/>
    </source>
</evidence>
<dbReference type="Gene3D" id="3.30.160.270">
    <property type="match status" value="1"/>
</dbReference>
<dbReference type="NCBIfam" id="NF002086">
    <property type="entry name" value="PRK00915.1-3"/>
    <property type="match status" value="1"/>
</dbReference>
<feature type="binding site" evidence="12">
    <location>
        <position position="238"/>
    </location>
    <ligand>
        <name>Mn(2+)</name>
        <dbReference type="ChEBI" id="CHEBI:29035"/>
    </ligand>
</feature>
<dbReference type="SUPFAM" id="SSF51569">
    <property type="entry name" value="Aldolase"/>
    <property type="match status" value="1"/>
</dbReference>
<dbReference type="FunFam" id="3.30.160.270:FF:000001">
    <property type="entry name" value="2-isopropylmalate synthase"/>
    <property type="match status" value="1"/>
</dbReference>
<evidence type="ECO:0000313" key="15">
    <source>
        <dbReference type="Proteomes" id="UP000222564"/>
    </source>
</evidence>
<evidence type="ECO:0000256" key="2">
    <source>
        <dbReference type="ARBA" id="ARBA00009396"/>
    </source>
</evidence>
<dbReference type="FunFam" id="1.10.238.260:FF:000001">
    <property type="entry name" value="2-isopropylmalate synthase"/>
    <property type="match status" value="1"/>
</dbReference>
<feature type="region of interest" description="Regulatory domain" evidence="12">
    <location>
        <begin position="391"/>
        <end position="505"/>
    </location>
</feature>
<dbReference type="HAMAP" id="MF_01025">
    <property type="entry name" value="LeuA_type1"/>
    <property type="match status" value="1"/>
</dbReference>
<keyword evidence="9 12" id="KW-0479">Metal-binding</keyword>
<dbReference type="NCBIfam" id="NF002088">
    <property type="entry name" value="PRK00915.1-5"/>
    <property type="match status" value="1"/>
</dbReference>
<keyword evidence="8 12" id="KW-0808">Transferase</keyword>
<dbReference type="NCBIfam" id="NF002085">
    <property type="entry name" value="PRK00915.1-2"/>
    <property type="match status" value="1"/>
</dbReference>
<comment type="function">
    <text evidence="12">Catalyzes the condensation of the acetyl group of acetyl-CoA with 3-methyl-2-oxobutanoate (2-ketoisovalerate) to form 3-carboxy-3-hydroxy-4-methylpentanoate (2-isopropylmalate).</text>
</comment>
<dbReference type="InterPro" id="IPR050073">
    <property type="entry name" value="2-IPM_HCS-like"/>
</dbReference>
<dbReference type="InterPro" id="IPR036230">
    <property type="entry name" value="LeuA_allosteric_dom_sf"/>
</dbReference>
<gene>
    <name evidence="12" type="primary">leuA</name>
    <name evidence="14" type="ORF">P378_03985</name>
</gene>
<evidence type="ECO:0000256" key="5">
    <source>
        <dbReference type="ARBA" id="ARBA00022430"/>
    </source>
</evidence>
<comment type="similarity">
    <text evidence="2 12">Belongs to the alpha-IPM synthase/homocitrate synthase family. LeuA type 1 subfamily.</text>
</comment>
<evidence type="ECO:0000313" key="14">
    <source>
        <dbReference type="EMBL" id="PHJ39313.1"/>
    </source>
</evidence>
<keyword evidence="10 12" id="KW-0464">Manganese</keyword>
<dbReference type="PANTHER" id="PTHR10277">
    <property type="entry name" value="HOMOCITRATE SYNTHASE-RELATED"/>
    <property type="match status" value="1"/>
</dbReference>
<keyword evidence="6 12" id="KW-0963">Cytoplasm</keyword>
<dbReference type="Pfam" id="PF08502">
    <property type="entry name" value="LeuA_dimer"/>
    <property type="match status" value="1"/>
</dbReference>
<evidence type="ECO:0000256" key="9">
    <source>
        <dbReference type="ARBA" id="ARBA00022723"/>
    </source>
</evidence>
<dbReference type="InterPro" id="IPR054691">
    <property type="entry name" value="LeuA/HCS_post-cat"/>
</dbReference>
<feature type="domain" description="Pyruvate carboxyltransferase" evidence="13">
    <location>
        <begin position="5"/>
        <end position="267"/>
    </location>
</feature>
<keyword evidence="15" id="KW-1185">Reference proteome</keyword>
<evidence type="ECO:0000256" key="6">
    <source>
        <dbReference type="ARBA" id="ARBA00022490"/>
    </source>
</evidence>
<dbReference type="InterPro" id="IPR002034">
    <property type="entry name" value="AIPM/Hcit_synth_CS"/>
</dbReference>
<name>A0A2C6MIF6_9FIRM</name>
<evidence type="ECO:0000256" key="3">
    <source>
        <dbReference type="ARBA" id="ARBA00012973"/>
    </source>
</evidence>
<feature type="binding site" evidence="12">
    <location>
        <position position="14"/>
    </location>
    <ligand>
        <name>Mn(2+)</name>
        <dbReference type="ChEBI" id="CHEBI:29035"/>
    </ligand>
</feature>
<dbReference type="SUPFAM" id="SSF110921">
    <property type="entry name" value="2-isopropylmalate synthase LeuA, allosteric (dimerisation) domain"/>
    <property type="match status" value="1"/>
</dbReference>
<dbReference type="Proteomes" id="UP000222564">
    <property type="component" value="Unassembled WGS sequence"/>
</dbReference>
<comment type="catalytic activity">
    <reaction evidence="12">
        <text>3-methyl-2-oxobutanoate + acetyl-CoA + H2O = (2S)-2-isopropylmalate + CoA + H(+)</text>
        <dbReference type="Rhea" id="RHEA:21524"/>
        <dbReference type="ChEBI" id="CHEBI:1178"/>
        <dbReference type="ChEBI" id="CHEBI:11851"/>
        <dbReference type="ChEBI" id="CHEBI:15377"/>
        <dbReference type="ChEBI" id="CHEBI:15378"/>
        <dbReference type="ChEBI" id="CHEBI:57287"/>
        <dbReference type="ChEBI" id="CHEBI:57288"/>
        <dbReference type="EC" id="2.3.3.13"/>
    </reaction>
</comment>
<dbReference type="UniPathway" id="UPA00048">
    <property type="reaction ID" value="UER00070"/>
</dbReference>
<dbReference type="PROSITE" id="PS00815">
    <property type="entry name" value="AIPM_HOMOCIT_SYNTH_1"/>
    <property type="match status" value="1"/>
</dbReference>
<dbReference type="Pfam" id="PF00682">
    <property type="entry name" value="HMGL-like"/>
    <property type="match status" value="1"/>
</dbReference>
<comment type="pathway">
    <text evidence="1 12">Amino-acid biosynthesis; L-leucine biosynthesis; L-leucine from 3-methyl-2-oxobutanoate: step 1/4.</text>
</comment>
<dbReference type="EMBL" id="AWQQ01000024">
    <property type="protein sequence ID" value="PHJ39313.1"/>
    <property type="molecule type" value="Genomic_DNA"/>
</dbReference>
<dbReference type="Pfam" id="PF22617">
    <property type="entry name" value="HCS_D2"/>
    <property type="match status" value="1"/>
</dbReference>
<keyword evidence="7 12" id="KW-0028">Amino-acid biosynthesis</keyword>
<dbReference type="PANTHER" id="PTHR10277:SF9">
    <property type="entry name" value="2-ISOPROPYLMALATE SYNTHASE 1, CHLOROPLASTIC-RELATED"/>
    <property type="match status" value="1"/>
</dbReference>
<dbReference type="EC" id="2.3.3.13" evidence="3 12"/>
<evidence type="ECO:0000256" key="8">
    <source>
        <dbReference type="ARBA" id="ARBA00022679"/>
    </source>
</evidence>
<organism evidence="14 15">
    <name type="scientific">Desulforamulus profundi</name>
    <dbReference type="NCBI Taxonomy" id="1383067"/>
    <lineage>
        <taxon>Bacteria</taxon>
        <taxon>Bacillati</taxon>
        <taxon>Bacillota</taxon>
        <taxon>Clostridia</taxon>
        <taxon>Eubacteriales</taxon>
        <taxon>Peptococcaceae</taxon>
        <taxon>Desulforamulus</taxon>
    </lineage>
</organism>
<keyword evidence="5 12" id="KW-0432">Leucine biosynthesis</keyword>
<dbReference type="AlphaFoldDB" id="A0A2C6MIF6"/>
<keyword evidence="11 12" id="KW-0100">Branched-chain amino acid biosynthesis</keyword>
<proteinExistence type="inferred from homology"/>
<dbReference type="InterPro" id="IPR013785">
    <property type="entry name" value="Aldolase_TIM"/>
</dbReference>
<feature type="binding site" evidence="12">
    <location>
        <position position="202"/>
    </location>
    <ligand>
        <name>Mn(2+)</name>
        <dbReference type="ChEBI" id="CHEBI:29035"/>
    </ligand>
</feature>
<dbReference type="InterPro" id="IPR005671">
    <property type="entry name" value="LeuA_bact_synth"/>
</dbReference>
<evidence type="ECO:0000256" key="12">
    <source>
        <dbReference type="HAMAP-Rule" id="MF_01025"/>
    </source>
</evidence>
<accession>A0A2C6MIF6</accession>
<comment type="caution">
    <text evidence="14">The sequence shown here is derived from an EMBL/GenBank/DDBJ whole genome shotgun (WGS) entry which is preliminary data.</text>
</comment>
<dbReference type="Gene3D" id="3.20.20.70">
    <property type="entry name" value="Aldolase class I"/>
    <property type="match status" value="1"/>
</dbReference>
<dbReference type="GO" id="GO:0003852">
    <property type="term" value="F:2-isopropylmalate synthase activity"/>
    <property type="evidence" value="ECO:0007669"/>
    <property type="project" value="UniProtKB-UniRule"/>
</dbReference>
<evidence type="ECO:0000256" key="10">
    <source>
        <dbReference type="ARBA" id="ARBA00023211"/>
    </source>
</evidence>
<dbReference type="GO" id="GO:0030145">
    <property type="term" value="F:manganese ion binding"/>
    <property type="evidence" value="ECO:0007669"/>
    <property type="project" value="UniProtKB-UniRule"/>
</dbReference>